<evidence type="ECO:0000256" key="5">
    <source>
        <dbReference type="ARBA" id="ARBA00022832"/>
    </source>
</evidence>
<name>A0ABM3G4G8_NEOLC</name>
<protein>
    <recommendedName>
        <fullName evidence="10">Elongation of very long chain fatty acids protein</fullName>
        <ecNumber evidence="10">2.3.1.199</ecNumber>
    </recommendedName>
    <alternativeName>
        <fullName evidence="10">Very-long-chain 3-oxoacyl-CoA synthase</fullName>
    </alternativeName>
</protein>
<reference evidence="12" key="1">
    <citation type="submission" date="2025-08" db="UniProtKB">
        <authorList>
            <consortium name="RefSeq"/>
        </authorList>
    </citation>
    <scope>IDENTIFICATION</scope>
    <source>
        <tissue evidence="12">Thorax and Abdomen</tissue>
    </source>
</reference>
<dbReference type="PROSITE" id="PS01188">
    <property type="entry name" value="ELO"/>
    <property type="match status" value="1"/>
</dbReference>
<dbReference type="Proteomes" id="UP000829291">
    <property type="component" value="Chromosome 4"/>
</dbReference>
<evidence type="ECO:0000256" key="10">
    <source>
        <dbReference type="RuleBase" id="RU361115"/>
    </source>
</evidence>
<dbReference type="Pfam" id="PF01151">
    <property type="entry name" value="ELO"/>
    <property type="match status" value="1"/>
</dbReference>
<feature type="transmembrane region" description="Helical" evidence="10">
    <location>
        <begin position="179"/>
        <end position="199"/>
    </location>
</feature>
<keyword evidence="11" id="KW-1185">Reference proteome</keyword>
<keyword evidence="5 10" id="KW-0276">Fatty acid metabolism</keyword>
<keyword evidence="4 10" id="KW-0812">Transmembrane</keyword>
<keyword evidence="8 10" id="KW-0472">Membrane</keyword>
<dbReference type="GeneID" id="107223219"/>
<evidence type="ECO:0000256" key="6">
    <source>
        <dbReference type="ARBA" id="ARBA00022989"/>
    </source>
</evidence>
<evidence type="ECO:0000256" key="7">
    <source>
        <dbReference type="ARBA" id="ARBA00023098"/>
    </source>
</evidence>
<evidence type="ECO:0000256" key="1">
    <source>
        <dbReference type="ARBA" id="ARBA00004141"/>
    </source>
</evidence>
<feature type="transmembrane region" description="Helical" evidence="10">
    <location>
        <begin position="154"/>
        <end position="173"/>
    </location>
</feature>
<comment type="subcellular location">
    <subcellularLocation>
        <location evidence="1">Membrane</location>
        <topology evidence="1">Multi-pass membrane protein</topology>
    </subcellularLocation>
</comment>
<dbReference type="InterPro" id="IPR002076">
    <property type="entry name" value="ELO_fam"/>
</dbReference>
<evidence type="ECO:0000313" key="12">
    <source>
        <dbReference type="RefSeq" id="XP_046595165.1"/>
    </source>
</evidence>
<keyword evidence="7 10" id="KW-0443">Lipid metabolism</keyword>
<dbReference type="InterPro" id="IPR030457">
    <property type="entry name" value="ELO_CS"/>
</dbReference>
<feature type="transmembrane region" description="Helical" evidence="10">
    <location>
        <begin position="114"/>
        <end position="134"/>
    </location>
</feature>
<proteinExistence type="inferred from homology"/>
<dbReference type="EC" id="2.3.1.199" evidence="10"/>
<comment type="catalytic activity">
    <reaction evidence="10">
        <text>a very-long-chain acyl-CoA + malonyl-CoA + H(+) = a very-long-chain 3-oxoacyl-CoA + CO2 + CoA</text>
        <dbReference type="Rhea" id="RHEA:32727"/>
        <dbReference type="ChEBI" id="CHEBI:15378"/>
        <dbReference type="ChEBI" id="CHEBI:16526"/>
        <dbReference type="ChEBI" id="CHEBI:57287"/>
        <dbReference type="ChEBI" id="CHEBI:57384"/>
        <dbReference type="ChEBI" id="CHEBI:90725"/>
        <dbReference type="ChEBI" id="CHEBI:90736"/>
        <dbReference type="EC" id="2.3.1.199"/>
    </reaction>
</comment>
<evidence type="ECO:0000256" key="8">
    <source>
        <dbReference type="ARBA" id="ARBA00023136"/>
    </source>
</evidence>
<feature type="transmembrane region" description="Helical" evidence="10">
    <location>
        <begin position="60"/>
        <end position="80"/>
    </location>
</feature>
<keyword evidence="6 10" id="KW-1133">Transmembrane helix</keyword>
<sequence>MKSASPFGLRGILVCYNLVQITMNAYILAEVLACVSTGMFSPFCGRSQRLEPTKTRLARAVWLFYLNKMIDLMDTVFFVLRKKNEQITFLHVYHHLAMLMAWYLGTLYTPGGQAWPSVAINAGIHVMMYLYYLISALGSSYRKYLWWKKYLTQIQLVQFIVVGSQVAYLLYRGCARPRWLAHVAFFYNLTLIVLFLGFYRQAYGKSNRKRIMGGNHSKARESDAKWIVRQDEGKKRS</sequence>
<feature type="transmembrane region" description="Helical" evidence="10">
    <location>
        <begin position="12"/>
        <end position="40"/>
    </location>
</feature>
<dbReference type="PANTHER" id="PTHR11157">
    <property type="entry name" value="FATTY ACID ACYL TRANSFERASE-RELATED"/>
    <property type="match status" value="1"/>
</dbReference>
<evidence type="ECO:0000256" key="3">
    <source>
        <dbReference type="ARBA" id="ARBA00022679"/>
    </source>
</evidence>
<keyword evidence="9 10" id="KW-0275">Fatty acid biosynthesis</keyword>
<keyword evidence="2 10" id="KW-0444">Lipid biosynthesis</keyword>
<comment type="similarity">
    <text evidence="10">Belongs to the ELO family.</text>
</comment>
<evidence type="ECO:0000256" key="9">
    <source>
        <dbReference type="ARBA" id="ARBA00023160"/>
    </source>
</evidence>
<evidence type="ECO:0000256" key="2">
    <source>
        <dbReference type="ARBA" id="ARBA00022516"/>
    </source>
</evidence>
<accession>A0ABM3G4G8</accession>
<evidence type="ECO:0000256" key="4">
    <source>
        <dbReference type="ARBA" id="ARBA00022692"/>
    </source>
</evidence>
<organism evidence="11 12">
    <name type="scientific">Neodiprion lecontei</name>
    <name type="common">Redheaded pine sawfly</name>
    <dbReference type="NCBI Taxonomy" id="441921"/>
    <lineage>
        <taxon>Eukaryota</taxon>
        <taxon>Metazoa</taxon>
        <taxon>Ecdysozoa</taxon>
        <taxon>Arthropoda</taxon>
        <taxon>Hexapoda</taxon>
        <taxon>Insecta</taxon>
        <taxon>Pterygota</taxon>
        <taxon>Neoptera</taxon>
        <taxon>Endopterygota</taxon>
        <taxon>Hymenoptera</taxon>
        <taxon>Tenthredinoidea</taxon>
        <taxon>Diprionidae</taxon>
        <taxon>Diprioninae</taxon>
        <taxon>Neodiprion</taxon>
    </lineage>
</organism>
<gene>
    <name evidence="12" type="primary">LOC107223219</name>
</gene>
<dbReference type="RefSeq" id="XP_046595165.1">
    <property type="nucleotide sequence ID" value="XM_046739209.1"/>
</dbReference>
<evidence type="ECO:0000313" key="11">
    <source>
        <dbReference type="Proteomes" id="UP000829291"/>
    </source>
</evidence>
<keyword evidence="3 10" id="KW-0808">Transferase</keyword>
<feature type="transmembrane region" description="Helical" evidence="10">
    <location>
        <begin position="92"/>
        <end position="108"/>
    </location>
</feature>